<organism evidence="4 5">
    <name type="scientific">Lishizhenia tianjinensis</name>
    <dbReference type="NCBI Taxonomy" id="477690"/>
    <lineage>
        <taxon>Bacteria</taxon>
        <taxon>Pseudomonadati</taxon>
        <taxon>Bacteroidota</taxon>
        <taxon>Flavobacteriia</taxon>
        <taxon>Flavobacteriales</taxon>
        <taxon>Crocinitomicaceae</taxon>
        <taxon>Lishizhenia</taxon>
    </lineage>
</organism>
<feature type="signal peptide" evidence="2">
    <location>
        <begin position="1"/>
        <end position="22"/>
    </location>
</feature>
<dbReference type="EMBL" id="FPAS01000001">
    <property type="protein sequence ID" value="SFT47464.1"/>
    <property type="molecule type" value="Genomic_DNA"/>
</dbReference>
<sequence>MKKLTQLFLTTSLCLGAGTAMSQVFIDEDFSSGIPGNFSATSFATTTTTTCSSNAIRANLYNTTYNYADLITNDEPASGGQIDISFDYKIINWSGGGATPATFGTLELKHSIDGGTTWATDTIIDATNHQPSTNCATVSTFTTAVEVPAGSNVRYALEANWATGDYWMYIENWSIIEQVTCPAPSNLHPVMSGTTTATLDFDVNATAASYQYEYGAVGFTPGTGTGTTGIVTALPFEIQGLTADMEYDVYVRNICSPGDTSGYAGAAMINTYGQGLFMDHRPDCPTQGFVDISSTGTSENLADDGNVGVSLPFALFYQGQTVNNISIGNNGGIILGTATGFVPTGGTINGANTGIYPFWDDLDSETGSVYYQTVGSAPNRTFIVQWETRPHFSGVVGQNITFQAQIDEATGEIFFVYEDVEFGGSQAQYDFGGSASIGATGNYNPVVVSYDDVNYLQNNSCVNLYYTDCPKPEGFSVTGITATSASISWNAGLANENDWTIVYGPVGFDPATGGLGTLTSSNSTVNIFGLDDVTTYDVYIFADCIPGVLQSDFGLLGQISTLPHCSNPIPMTSATMDDSISLEWNWIESSGTGLYPSTGFNLQYGMHGFDLYTGTTVAVDNNFTDTIFDASLMGSGVYDVYFQAVCGPDTSYFVGPLTVIMPLTNDSSCLAEEIPVNGEVHYFSNVGATVQANEANAAPPVTNYQSTTGWGAGGFDATTWYTFTAPTSGNVYISGKDEGFSGQIAIYEVSNCNGFSSYNLVAANDDALDGSSNAPYFSVCGLTVGQTYYLVHDSESSSNTGLFSILLRDVDPEAGTTTGLIEVCSGDTVDLFNGITGYDVMGGTWYEETPTLNFSGSIFPTQTLAFQTFTFEYEVVDGCASDSVMQEVLIYGPSQAGVSGNLVLCLNQEFNLFEGLTGTIDLGGTWYDPSNVMIQGNDYNAGSVPGQFNFDYITGNGVCPEDTSTVLITVDATCNALNVEDAVFEGLEVYPNPTTGVLNIANNASSGSFNFIVYNVNGQKVVNGNETLAQNSVSKVDLSTLETGVYFVEVYNATTAKTFRVVVQ</sequence>
<dbReference type="RefSeq" id="WP_090246500.1">
    <property type="nucleotide sequence ID" value="NZ_FPAS01000001.1"/>
</dbReference>
<evidence type="ECO:0000313" key="4">
    <source>
        <dbReference type="EMBL" id="SFT47464.1"/>
    </source>
</evidence>
<dbReference type="AlphaFoldDB" id="A0A1I6YBB3"/>
<keyword evidence="5" id="KW-1185">Reference proteome</keyword>
<evidence type="ECO:0000256" key="1">
    <source>
        <dbReference type="ARBA" id="ARBA00022729"/>
    </source>
</evidence>
<dbReference type="SMART" id="SM00060">
    <property type="entry name" value="FN3"/>
    <property type="match status" value="2"/>
</dbReference>
<protein>
    <submittedName>
        <fullName evidence="4">Por secretion system C-terminal sorting domain-containing protein</fullName>
    </submittedName>
</protein>
<evidence type="ECO:0000259" key="3">
    <source>
        <dbReference type="PROSITE" id="PS50853"/>
    </source>
</evidence>
<evidence type="ECO:0000256" key="2">
    <source>
        <dbReference type="SAM" id="SignalP"/>
    </source>
</evidence>
<dbReference type="InterPro" id="IPR026444">
    <property type="entry name" value="Secre_tail"/>
</dbReference>
<proteinExistence type="predicted"/>
<dbReference type="InterPro" id="IPR003961">
    <property type="entry name" value="FN3_dom"/>
</dbReference>
<dbReference type="InterPro" id="IPR013783">
    <property type="entry name" value="Ig-like_fold"/>
</dbReference>
<name>A0A1I6YBB3_9FLAO</name>
<dbReference type="NCBIfam" id="TIGR04183">
    <property type="entry name" value="Por_Secre_tail"/>
    <property type="match status" value="1"/>
</dbReference>
<keyword evidence="1 2" id="KW-0732">Signal</keyword>
<dbReference type="Gene3D" id="2.60.40.10">
    <property type="entry name" value="Immunoglobulins"/>
    <property type="match status" value="2"/>
</dbReference>
<dbReference type="InterPro" id="IPR036116">
    <property type="entry name" value="FN3_sf"/>
</dbReference>
<dbReference type="OrthoDB" id="1113525at2"/>
<accession>A0A1I6YBB3</accession>
<dbReference type="PROSITE" id="PS50853">
    <property type="entry name" value="FN3"/>
    <property type="match status" value="1"/>
</dbReference>
<dbReference type="STRING" id="477690.SAMN05216474_0761"/>
<dbReference type="Pfam" id="PF18962">
    <property type="entry name" value="Por_Secre_tail"/>
    <property type="match status" value="1"/>
</dbReference>
<gene>
    <name evidence="4" type="ORF">SAMN05216474_0761</name>
</gene>
<evidence type="ECO:0000313" key="5">
    <source>
        <dbReference type="Proteomes" id="UP000236454"/>
    </source>
</evidence>
<dbReference type="SUPFAM" id="SSF49265">
    <property type="entry name" value="Fibronectin type III"/>
    <property type="match status" value="1"/>
</dbReference>
<reference evidence="4 5" key="1">
    <citation type="submission" date="2016-10" db="EMBL/GenBank/DDBJ databases">
        <authorList>
            <person name="de Groot N.N."/>
        </authorList>
    </citation>
    <scope>NUCLEOTIDE SEQUENCE [LARGE SCALE GENOMIC DNA]</scope>
    <source>
        <strain evidence="4 5">CGMCC 1.7005</strain>
    </source>
</reference>
<dbReference type="Proteomes" id="UP000236454">
    <property type="component" value="Unassembled WGS sequence"/>
</dbReference>
<feature type="chain" id="PRO_5014725162" evidence="2">
    <location>
        <begin position="23"/>
        <end position="1064"/>
    </location>
</feature>
<feature type="domain" description="Fibronectin type-III" evidence="3">
    <location>
        <begin position="471"/>
        <end position="564"/>
    </location>
</feature>